<feature type="transmembrane region" description="Helical" evidence="1">
    <location>
        <begin position="36"/>
        <end position="54"/>
    </location>
</feature>
<evidence type="ECO:0008006" key="4">
    <source>
        <dbReference type="Google" id="ProtNLM"/>
    </source>
</evidence>
<dbReference type="AlphaFoldDB" id="A0A5C5UVW6"/>
<evidence type="ECO:0000313" key="3">
    <source>
        <dbReference type="Proteomes" id="UP000316714"/>
    </source>
</evidence>
<protein>
    <recommendedName>
        <fullName evidence="4">HAMP domain-containing protein</fullName>
    </recommendedName>
</protein>
<evidence type="ECO:0000313" key="2">
    <source>
        <dbReference type="EMBL" id="TWT30308.1"/>
    </source>
</evidence>
<evidence type="ECO:0000256" key="1">
    <source>
        <dbReference type="SAM" id="Phobius"/>
    </source>
</evidence>
<reference evidence="2 3" key="1">
    <citation type="submission" date="2019-02" db="EMBL/GenBank/DDBJ databases">
        <title>Deep-cultivation of Planctomycetes and their phenomic and genomic characterization uncovers novel biology.</title>
        <authorList>
            <person name="Wiegand S."/>
            <person name="Jogler M."/>
            <person name="Boedeker C."/>
            <person name="Pinto D."/>
            <person name="Vollmers J."/>
            <person name="Rivas-Marin E."/>
            <person name="Kohn T."/>
            <person name="Peeters S.H."/>
            <person name="Heuer A."/>
            <person name="Rast P."/>
            <person name="Oberbeckmann S."/>
            <person name="Bunk B."/>
            <person name="Jeske O."/>
            <person name="Meyerdierks A."/>
            <person name="Storesund J.E."/>
            <person name="Kallscheuer N."/>
            <person name="Luecker S."/>
            <person name="Lage O.M."/>
            <person name="Pohl T."/>
            <person name="Merkel B.J."/>
            <person name="Hornburger P."/>
            <person name="Mueller R.-W."/>
            <person name="Bruemmer F."/>
            <person name="Labrenz M."/>
            <person name="Spormann A.M."/>
            <person name="Op Den Camp H."/>
            <person name="Overmann J."/>
            <person name="Amann R."/>
            <person name="Jetten M.S.M."/>
            <person name="Mascher T."/>
            <person name="Medema M.H."/>
            <person name="Devos D.P."/>
            <person name="Kaster A.-K."/>
            <person name="Ovreas L."/>
            <person name="Rohde M."/>
            <person name="Galperin M.Y."/>
            <person name="Jogler C."/>
        </authorList>
    </citation>
    <scope>NUCLEOTIDE SEQUENCE [LARGE SCALE GENOMIC DNA]</scope>
    <source>
        <strain evidence="2 3">KOR34</strain>
    </source>
</reference>
<gene>
    <name evidence="2" type="ORF">KOR34_48660</name>
</gene>
<keyword evidence="1" id="KW-0472">Membrane</keyword>
<dbReference type="RefSeq" id="WP_146568669.1">
    <property type="nucleotide sequence ID" value="NZ_SIHJ01000005.1"/>
</dbReference>
<comment type="caution">
    <text evidence="2">The sequence shown here is derived from an EMBL/GenBank/DDBJ whole genome shotgun (WGS) entry which is preliminary data.</text>
</comment>
<accession>A0A5C5UVW6</accession>
<dbReference type="OrthoDB" id="281380at2"/>
<keyword evidence="3" id="KW-1185">Reference proteome</keyword>
<keyword evidence="1" id="KW-1133">Transmembrane helix</keyword>
<name>A0A5C5UVW6_9BACT</name>
<dbReference type="Proteomes" id="UP000316714">
    <property type="component" value="Unassembled WGS sequence"/>
</dbReference>
<keyword evidence="1" id="KW-0812">Transmembrane</keyword>
<sequence>MTQTTAPQEDQPERRQKGALRLPVQKVIAARMIVKWLSAALVAIVLTMVFQWFADPTAPAEQQERVRALTWGPMAVALLATAPMAALDMARFSHSLVGPVVRLQRLVGELADGKAVPKVTFRKNDHWHDLAAEFNRLSAEVARLREFEAAHRAADPDDQLVEV</sequence>
<feature type="transmembrane region" description="Helical" evidence="1">
    <location>
        <begin position="66"/>
        <end position="87"/>
    </location>
</feature>
<organism evidence="2 3">
    <name type="scientific">Posidoniimonas corsicana</name>
    <dbReference type="NCBI Taxonomy" id="1938618"/>
    <lineage>
        <taxon>Bacteria</taxon>
        <taxon>Pseudomonadati</taxon>
        <taxon>Planctomycetota</taxon>
        <taxon>Planctomycetia</taxon>
        <taxon>Pirellulales</taxon>
        <taxon>Lacipirellulaceae</taxon>
        <taxon>Posidoniimonas</taxon>
    </lineage>
</organism>
<proteinExistence type="predicted"/>
<dbReference type="EMBL" id="SIHJ01000005">
    <property type="protein sequence ID" value="TWT30308.1"/>
    <property type="molecule type" value="Genomic_DNA"/>
</dbReference>